<feature type="domain" description="NodB homology" evidence="3">
    <location>
        <begin position="139"/>
        <end position="321"/>
    </location>
</feature>
<dbReference type="InterPro" id="IPR050248">
    <property type="entry name" value="Polysacc_deacetylase_ArnD"/>
</dbReference>
<reference evidence="4 5" key="1">
    <citation type="submission" date="2018-09" db="EMBL/GenBank/DDBJ databases">
        <title>Production of Trimethoprim by Streptomyces sp. 3E-1.</title>
        <authorList>
            <person name="Kang H.J."/>
            <person name="Kim S.B."/>
        </authorList>
    </citation>
    <scope>NUCLEOTIDE SEQUENCE [LARGE SCALE GENOMIC DNA]</scope>
    <source>
        <strain evidence="4 5">3E-1</strain>
    </source>
</reference>
<dbReference type="KEGG" id="sge:DWG14_03378"/>
<feature type="region of interest" description="Disordered" evidence="1">
    <location>
        <begin position="36"/>
        <end position="60"/>
    </location>
</feature>
<protein>
    <submittedName>
        <fullName evidence="4">Peptidoglycan-N-acetylmuramic acid deacetylase PdaC</fullName>
        <ecNumber evidence="4">3.5.1.-</ecNumber>
    </submittedName>
</protein>
<gene>
    <name evidence="4" type="primary">pdaC_2</name>
    <name evidence="4" type="ORF">DWG14_03378</name>
</gene>
<evidence type="ECO:0000313" key="4">
    <source>
        <dbReference type="EMBL" id="AYC39145.1"/>
    </source>
</evidence>
<keyword evidence="2" id="KW-0732">Signal</keyword>
<dbReference type="PANTHER" id="PTHR10587">
    <property type="entry name" value="GLYCOSYL TRANSFERASE-RELATED"/>
    <property type="match status" value="1"/>
</dbReference>
<dbReference type="InterPro" id="IPR011330">
    <property type="entry name" value="Glyco_hydro/deAcase_b/a-brl"/>
</dbReference>
<dbReference type="GO" id="GO:0016810">
    <property type="term" value="F:hydrolase activity, acting on carbon-nitrogen (but not peptide) bonds"/>
    <property type="evidence" value="ECO:0007669"/>
    <property type="project" value="InterPro"/>
</dbReference>
<keyword evidence="4" id="KW-0378">Hydrolase</keyword>
<evidence type="ECO:0000256" key="2">
    <source>
        <dbReference type="SAM" id="SignalP"/>
    </source>
</evidence>
<dbReference type="Gene3D" id="3.20.20.370">
    <property type="entry name" value="Glycoside hydrolase/deacetylase"/>
    <property type="match status" value="1"/>
</dbReference>
<proteinExistence type="predicted"/>
<dbReference type="CDD" id="cd10917">
    <property type="entry name" value="CE4_NodB_like_6s_7s"/>
    <property type="match status" value="1"/>
</dbReference>
<dbReference type="PROSITE" id="PS51257">
    <property type="entry name" value="PROKAR_LIPOPROTEIN"/>
    <property type="match status" value="1"/>
</dbReference>
<dbReference type="Pfam" id="PF01522">
    <property type="entry name" value="Polysacc_deac_1"/>
    <property type="match status" value="1"/>
</dbReference>
<dbReference type="SUPFAM" id="SSF88713">
    <property type="entry name" value="Glycoside hydrolase/deacetylase"/>
    <property type="match status" value="1"/>
</dbReference>
<evidence type="ECO:0000259" key="3">
    <source>
        <dbReference type="PROSITE" id="PS51677"/>
    </source>
</evidence>
<accession>A0AAI8L0M6</accession>
<sequence length="321" mass="36180">MRTVGQKYKNSSFMVPIRSGLVLLAVAALVSGCAERTGTDSRHPQPGTRAGQPLKAPPAPAADLADVQADKTRIRAAEFRAEQARTAAARRWGLKRVPLTAPPAPAQKPRITTRRGFEVDGHEEDGLPPVFTTIPTDRKIVFLTIDDGAEKDPAFLRMTTELNLPYTAFLSDYLIRNDYGYFARMRDRGVALNNHTLHHPYLPALSYARQKHEICGMQDVIEKRYGTRPRLFRPPYGNYNGDTLRAAKSCGVRYAPIWNEEVFADHWEYRETDQRIHPGDIVLSHFRGRSDGKGTMPDMVRRFLDKVTAEGYAVARLEDYL</sequence>
<feature type="signal peptide" evidence="2">
    <location>
        <begin position="1"/>
        <end position="27"/>
    </location>
</feature>
<dbReference type="InterPro" id="IPR002509">
    <property type="entry name" value="NODB_dom"/>
</dbReference>
<dbReference type="Proteomes" id="UP000265765">
    <property type="component" value="Chromosome"/>
</dbReference>
<dbReference type="GO" id="GO:0005975">
    <property type="term" value="P:carbohydrate metabolic process"/>
    <property type="evidence" value="ECO:0007669"/>
    <property type="project" value="InterPro"/>
</dbReference>
<dbReference type="PANTHER" id="PTHR10587:SF134">
    <property type="entry name" value="SECRETED PROTEIN"/>
    <property type="match status" value="1"/>
</dbReference>
<name>A0AAI8L0M6_9ACTN</name>
<evidence type="ECO:0000256" key="1">
    <source>
        <dbReference type="SAM" id="MobiDB-lite"/>
    </source>
</evidence>
<dbReference type="PROSITE" id="PS51677">
    <property type="entry name" value="NODB"/>
    <property type="match status" value="1"/>
</dbReference>
<feature type="chain" id="PRO_5042520621" evidence="2">
    <location>
        <begin position="28"/>
        <end position="321"/>
    </location>
</feature>
<dbReference type="EC" id="3.5.1.-" evidence="4"/>
<evidence type="ECO:0000313" key="5">
    <source>
        <dbReference type="Proteomes" id="UP000265765"/>
    </source>
</evidence>
<dbReference type="AlphaFoldDB" id="A0AAI8L0M6"/>
<dbReference type="EMBL" id="CP032427">
    <property type="protein sequence ID" value="AYC39145.1"/>
    <property type="molecule type" value="Genomic_DNA"/>
</dbReference>
<organism evidence="4 5">
    <name type="scientific">Streptomyces griseorubiginosus</name>
    <dbReference type="NCBI Taxonomy" id="67304"/>
    <lineage>
        <taxon>Bacteria</taxon>
        <taxon>Bacillati</taxon>
        <taxon>Actinomycetota</taxon>
        <taxon>Actinomycetes</taxon>
        <taxon>Kitasatosporales</taxon>
        <taxon>Streptomycetaceae</taxon>
        <taxon>Streptomyces</taxon>
    </lineage>
</organism>